<sequence length="112" mass="12887">MEKLREGIVKMSNSDPNAPLSETQNSILQHHLDRFMSGLQTTPDHPPYAWRKGKSKRRGNSPITQKKAHQKEKDPQHEVHLEQPIKQCRLAKYKEDRDDGTISSLATKRSMS</sequence>
<evidence type="ECO:0000313" key="3">
    <source>
        <dbReference type="Proteomes" id="UP000824120"/>
    </source>
</evidence>
<evidence type="ECO:0000256" key="1">
    <source>
        <dbReference type="SAM" id="MobiDB-lite"/>
    </source>
</evidence>
<protein>
    <submittedName>
        <fullName evidence="2">Uncharacterized protein</fullName>
    </submittedName>
</protein>
<dbReference type="OrthoDB" id="1110759at2759"/>
<feature type="compositionally biased region" description="Polar residues" evidence="1">
    <location>
        <begin position="101"/>
        <end position="112"/>
    </location>
</feature>
<keyword evidence="3" id="KW-1185">Reference proteome</keyword>
<organism evidence="2 3">
    <name type="scientific">Solanum commersonii</name>
    <name type="common">Commerson's wild potato</name>
    <name type="synonym">Commerson's nightshade</name>
    <dbReference type="NCBI Taxonomy" id="4109"/>
    <lineage>
        <taxon>Eukaryota</taxon>
        <taxon>Viridiplantae</taxon>
        <taxon>Streptophyta</taxon>
        <taxon>Embryophyta</taxon>
        <taxon>Tracheophyta</taxon>
        <taxon>Spermatophyta</taxon>
        <taxon>Magnoliopsida</taxon>
        <taxon>eudicotyledons</taxon>
        <taxon>Gunneridae</taxon>
        <taxon>Pentapetalae</taxon>
        <taxon>asterids</taxon>
        <taxon>lamiids</taxon>
        <taxon>Solanales</taxon>
        <taxon>Solanaceae</taxon>
        <taxon>Solanoideae</taxon>
        <taxon>Solaneae</taxon>
        <taxon>Solanum</taxon>
    </lineage>
</organism>
<gene>
    <name evidence="2" type="ORF">H5410_019528</name>
</gene>
<dbReference type="EMBL" id="JACXVP010000004">
    <property type="protein sequence ID" value="KAG5608247.1"/>
    <property type="molecule type" value="Genomic_DNA"/>
</dbReference>
<name>A0A9J5Z8L6_SOLCO</name>
<feature type="region of interest" description="Disordered" evidence="1">
    <location>
        <begin position="1"/>
        <end position="23"/>
    </location>
</feature>
<accession>A0A9J5Z8L6</accession>
<reference evidence="2 3" key="1">
    <citation type="submission" date="2020-09" db="EMBL/GenBank/DDBJ databases">
        <title>De no assembly of potato wild relative species, Solanum commersonii.</title>
        <authorList>
            <person name="Cho K."/>
        </authorList>
    </citation>
    <scope>NUCLEOTIDE SEQUENCE [LARGE SCALE GENOMIC DNA]</scope>
    <source>
        <strain evidence="2">LZ3.2</strain>
        <tissue evidence="2">Leaf</tissue>
    </source>
</reference>
<dbReference type="Proteomes" id="UP000824120">
    <property type="component" value="Chromosome 4"/>
</dbReference>
<feature type="compositionally biased region" description="Basic and acidic residues" evidence="1">
    <location>
        <begin position="71"/>
        <end position="83"/>
    </location>
</feature>
<proteinExistence type="predicted"/>
<feature type="region of interest" description="Disordered" evidence="1">
    <location>
        <begin position="35"/>
        <end position="112"/>
    </location>
</feature>
<comment type="caution">
    <text evidence="2">The sequence shown here is derived from an EMBL/GenBank/DDBJ whole genome shotgun (WGS) entry which is preliminary data.</text>
</comment>
<dbReference type="AlphaFoldDB" id="A0A9J5Z8L6"/>
<feature type="compositionally biased region" description="Polar residues" evidence="1">
    <location>
        <begin position="11"/>
        <end position="23"/>
    </location>
</feature>
<evidence type="ECO:0000313" key="2">
    <source>
        <dbReference type="EMBL" id="KAG5608247.1"/>
    </source>
</evidence>